<organism evidence="3 4">
    <name type="scientific">Fibrisoma limi BUZ 3</name>
    <dbReference type="NCBI Taxonomy" id="1185876"/>
    <lineage>
        <taxon>Bacteria</taxon>
        <taxon>Pseudomonadati</taxon>
        <taxon>Bacteroidota</taxon>
        <taxon>Cytophagia</taxon>
        <taxon>Cytophagales</taxon>
        <taxon>Spirosomataceae</taxon>
        <taxon>Fibrisoma</taxon>
    </lineage>
</organism>
<dbReference type="RefSeq" id="WP_009285205.1">
    <property type="nucleotide sequence ID" value="NZ_CAIT01000009.1"/>
</dbReference>
<name>I2GRW2_9BACT</name>
<dbReference type="InterPro" id="IPR011519">
    <property type="entry name" value="UnbV_ASPIC"/>
</dbReference>
<dbReference type="PANTHER" id="PTHR16026">
    <property type="entry name" value="CARTILAGE ACIDIC PROTEIN 1"/>
    <property type="match status" value="1"/>
</dbReference>
<dbReference type="SUPFAM" id="SSF69318">
    <property type="entry name" value="Integrin alpha N-terminal domain"/>
    <property type="match status" value="3"/>
</dbReference>
<evidence type="ECO:0000313" key="3">
    <source>
        <dbReference type="EMBL" id="CCH56640.1"/>
    </source>
</evidence>
<feature type="domain" description="ASPIC/UnbV" evidence="2">
    <location>
        <begin position="581"/>
        <end position="648"/>
    </location>
</feature>
<dbReference type="Gene3D" id="2.130.10.130">
    <property type="entry name" value="Integrin alpha, N-terminal"/>
    <property type="match status" value="3"/>
</dbReference>
<dbReference type="Pfam" id="PF13517">
    <property type="entry name" value="FG-GAP_3"/>
    <property type="match status" value="5"/>
</dbReference>
<dbReference type="EMBL" id="CAIT01000009">
    <property type="protein sequence ID" value="CCH56640.1"/>
    <property type="molecule type" value="Genomic_DNA"/>
</dbReference>
<evidence type="ECO:0000259" key="2">
    <source>
        <dbReference type="Pfam" id="PF07593"/>
    </source>
</evidence>
<dbReference type="eggNOG" id="COG4888">
    <property type="taxonomic scope" value="Bacteria"/>
</dbReference>
<evidence type="ECO:0000313" key="4">
    <source>
        <dbReference type="Proteomes" id="UP000009309"/>
    </source>
</evidence>
<evidence type="ECO:0000256" key="1">
    <source>
        <dbReference type="ARBA" id="ARBA00022729"/>
    </source>
</evidence>
<protein>
    <submittedName>
        <fullName evidence="3">ASPIC/UnbV domain protein</fullName>
    </submittedName>
</protein>
<dbReference type="Pfam" id="PF07593">
    <property type="entry name" value="UnbV_ASPIC"/>
    <property type="match status" value="1"/>
</dbReference>
<keyword evidence="1" id="KW-0732">Signal</keyword>
<dbReference type="InterPro" id="IPR013517">
    <property type="entry name" value="FG-GAP"/>
</dbReference>
<comment type="caution">
    <text evidence="3">The sequence shown here is derived from an EMBL/GenBank/DDBJ whole genome shotgun (WGS) entry which is preliminary data.</text>
</comment>
<dbReference type="Proteomes" id="UP000009309">
    <property type="component" value="Unassembled WGS sequence"/>
</dbReference>
<proteinExistence type="predicted"/>
<dbReference type="AlphaFoldDB" id="I2GRW2"/>
<accession>I2GRW2</accession>
<dbReference type="PANTHER" id="PTHR16026:SF0">
    <property type="entry name" value="CARTILAGE ACIDIC PROTEIN 1"/>
    <property type="match status" value="1"/>
</dbReference>
<sequence length="1166" mass="128904">MLLLSQNRLVWVVIGVAVWLGSCTSKEKLFVRHVSSQTGITFANRLTETDSLNALTFEYMYNGAGVGVGDFNKDGLTDVYFAGNQVSSRLYLNQGSFRFRDITDESGTSTNVWCTGVSVADVNQDGWPDIYVCVAGPTKDSTQRANKLFINQGPTVDGVPVFTERAAEFGLNDMGYSTQAAFFDYDRDGDLDCYLLTNALETMNRNALRPKRVDGEAPSTDRLYRCEGKLPSGSEQGKATVSFAARHVSRATATTPYVNVSRQLGILTEGYGLGLCISDLDDNGWPDVYCANDFLSNDLVWMNRNNTVKPTFTNQAAALLKHQTHNGMGVDIADINNDALPDIVVLDMLPPDNYRQKMMLPGSNYNRFQMDLNMGYQPQYVRNTLQLNRGKVVMNQEQEGGGPVSSNNDQLPVFSEIGQLAGIEKTDWSWAPLLADFDNDGWKDLFITNGYRRDVTNLDFIVFNHEQASFGTPEARFRQTKEELYRLPEVNLPKYAYRNQGSDPAKALTFEDVSEAWGLNLKGYSNGAAYADLDNDGDLDLITNNIDDEAFVLENRLNQREKHPHWLRLTFTPAPGLPVTIGTKVWLYGDGDGQVQMQELSPVRGFVSTVENVLHFGLGAATHFDSLVIRYPNGAKQTIRQGAVDRLLAVQYDPEGVWQEPAPATQPLFAEVDTAQSQLRITHEENTVVDFNRTPLLPNQYSQNGPYVAVADVNGDQLDDFFMGTDVEKTSFVYVQQPDGQFKTVSLPGSDAYEDMGATFFDADGDGDQDLYVVSGGSREEGLSTAYQDRLYINDGSGQFQATVNALPATRSSGSCVTVADFDGDGDLDLFRGGRIIPGQYPKPVPSYLLRNDSQKAGGPRFTDVTDQLAPGLRHVGLVTAALWTDTDNDRQPDLMLVGEWMAPTIFTNNGGNLTQANIPEFTGQTGWWCSLLACDPDHDGDTDYVAGNLGLNSKFRASAEEPVQVFADDYDKNGRLDPILTFYLNHEHVPVAQRDVIMTQIPAIKKRFPTYHDYANHPFEEMFTDDERASALVLRAEQMASCYIENKGKAGFAVHQLPIEAQMAPIYGLQAADFTGDGRIDLLLAGNFYGAETISGRYDAGKGMLLAGNGKGQFRAVSNTGLNLDKDVRAIAPLRRPDRSTWWLVANNNGPLQVWRYTSKPTTSL</sequence>
<gene>
    <name evidence="3" type="ORF">BN8_06020</name>
</gene>
<reference evidence="3 4" key="1">
    <citation type="journal article" date="2012" name="J. Bacteriol.">
        <title>Genome Sequence of the Filamentous Bacterium Fibrisoma limi BUZ 3T.</title>
        <authorList>
            <person name="Filippini M."/>
            <person name="Qi W."/>
            <person name="Jaenicke S."/>
            <person name="Goesmann A."/>
            <person name="Smits T.H."/>
            <person name="Bagheri H.C."/>
        </authorList>
    </citation>
    <scope>NUCLEOTIDE SEQUENCE [LARGE SCALE GENOMIC DNA]</scope>
    <source>
        <strain evidence="4">BUZ 3T</strain>
    </source>
</reference>
<dbReference type="STRING" id="1185876.BN8_06020"/>
<dbReference type="InterPro" id="IPR028994">
    <property type="entry name" value="Integrin_alpha_N"/>
</dbReference>
<dbReference type="InterPro" id="IPR027039">
    <property type="entry name" value="Crtac1"/>
</dbReference>
<dbReference type="OrthoDB" id="1488345at2"/>
<keyword evidence="4" id="KW-1185">Reference proteome</keyword>